<name>A0A8J3Q8Y5_9ACTN</name>
<organism evidence="1 2">
    <name type="scientific">Rhizocola hellebori</name>
    <dbReference type="NCBI Taxonomy" id="1392758"/>
    <lineage>
        <taxon>Bacteria</taxon>
        <taxon>Bacillati</taxon>
        <taxon>Actinomycetota</taxon>
        <taxon>Actinomycetes</taxon>
        <taxon>Micromonosporales</taxon>
        <taxon>Micromonosporaceae</taxon>
        <taxon>Rhizocola</taxon>
    </lineage>
</organism>
<reference evidence="1" key="1">
    <citation type="submission" date="2021-01" db="EMBL/GenBank/DDBJ databases">
        <title>Whole genome shotgun sequence of Rhizocola hellebori NBRC 109834.</title>
        <authorList>
            <person name="Komaki H."/>
            <person name="Tamura T."/>
        </authorList>
    </citation>
    <scope>NUCLEOTIDE SEQUENCE</scope>
    <source>
        <strain evidence="1">NBRC 109834</strain>
    </source>
</reference>
<dbReference type="RefSeq" id="WP_203910159.1">
    <property type="nucleotide sequence ID" value="NZ_BONY01000026.1"/>
</dbReference>
<keyword evidence="2" id="KW-1185">Reference proteome</keyword>
<comment type="caution">
    <text evidence="1">The sequence shown here is derived from an EMBL/GenBank/DDBJ whole genome shotgun (WGS) entry which is preliminary data.</text>
</comment>
<dbReference type="Proteomes" id="UP000612899">
    <property type="component" value="Unassembled WGS sequence"/>
</dbReference>
<evidence type="ECO:0000313" key="2">
    <source>
        <dbReference type="Proteomes" id="UP000612899"/>
    </source>
</evidence>
<dbReference type="AlphaFoldDB" id="A0A8J3Q8Y5"/>
<accession>A0A8J3Q8Y5</accession>
<protein>
    <submittedName>
        <fullName evidence="1">Membrane protein</fullName>
    </submittedName>
</protein>
<sequence length="168" mass="18328">MGWLVGVVAVVALLGFYLTFTAKRVDRLHARAASAGRALDAQLVRRAATSAVLAEEHGEPDLYAAARGALDARVEDREAAENDLTRLLRKQELDSSEASDVAVIAASRRVALARQVHTDFVRDALAVRSRPLVRALRMTRRHGAPAYFDIDDPTLPSVTQVTSRATRD</sequence>
<evidence type="ECO:0000313" key="1">
    <source>
        <dbReference type="EMBL" id="GIH06348.1"/>
    </source>
</evidence>
<dbReference type="EMBL" id="BONY01000026">
    <property type="protein sequence ID" value="GIH06348.1"/>
    <property type="molecule type" value="Genomic_DNA"/>
</dbReference>
<proteinExistence type="predicted"/>
<gene>
    <name evidence="1" type="ORF">Rhe02_44150</name>
</gene>